<feature type="transmembrane region" description="Helical" evidence="10">
    <location>
        <begin position="1007"/>
        <end position="1040"/>
    </location>
</feature>
<evidence type="ECO:0000256" key="7">
    <source>
        <dbReference type="ARBA" id="ARBA00022989"/>
    </source>
</evidence>
<dbReference type="InterPro" id="IPR044726">
    <property type="entry name" value="ABCC_6TM_D2"/>
</dbReference>
<dbReference type="CDD" id="cd18580">
    <property type="entry name" value="ABC_6TM_ABCC_D2"/>
    <property type="match status" value="1"/>
</dbReference>
<proteinExistence type="predicted"/>
<dbReference type="SUPFAM" id="SSF90123">
    <property type="entry name" value="ABC transporter transmembrane region"/>
    <property type="match status" value="2"/>
</dbReference>
<dbReference type="Pfam" id="PF00005">
    <property type="entry name" value="ABC_tran"/>
    <property type="match status" value="2"/>
</dbReference>
<dbReference type="Pfam" id="PF00664">
    <property type="entry name" value="ABC_membrane"/>
    <property type="match status" value="2"/>
</dbReference>
<dbReference type="InterPro" id="IPR044746">
    <property type="entry name" value="ABCC_6TM_D1"/>
</dbReference>
<evidence type="ECO:0000256" key="2">
    <source>
        <dbReference type="ARBA" id="ARBA00022448"/>
    </source>
</evidence>
<dbReference type="SMART" id="SM00382">
    <property type="entry name" value="AAA"/>
    <property type="match status" value="2"/>
</dbReference>
<dbReference type="FunFam" id="1.20.1560.10:FF:000013">
    <property type="entry name" value="ABC transporter C family member 2"/>
    <property type="match status" value="1"/>
</dbReference>
<dbReference type="InterPro" id="IPR050173">
    <property type="entry name" value="ABC_transporter_C-like"/>
</dbReference>
<keyword evidence="7 10" id="KW-1133">Transmembrane helix</keyword>
<dbReference type="FunFam" id="3.40.50.300:FF:000838">
    <property type="entry name" value="ABC multidrug transporter (Eurofung)"/>
    <property type="match status" value="1"/>
</dbReference>
<keyword evidence="2" id="KW-0813">Transport</keyword>
<evidence type="ECO:0000256" key="3">
    <source>
        <dbReference type="ARBA" id="ARBA00022692"/>
    </source>
</evidence>
<sequence>MRTKKSTLWLSIAYAVILPLASPYGIGRTTVSAAIAPSKHSSHSQFSPSRTRNPLEVPKSAASNESSTRLQSSAVIESDSNNGGHLRGEYQSSILSRMLYNYVDPLLKISKKRQLEEGDIFPSKDAIKMDHQVPELEKIYSKCKSKAKRKLEQLRSHSANASDKSLADSIEEKLSTSESLTLAKALFIHQKGNVAKTGILRLLNTLIQAFPAILVSRLLKLIESGDMHHPSKAIRAAFDLVAVLSIKMVIENAYFHSIVKCSTMVRGSLSGLIFDKSLRVSSRQNIESDSSKKDEKDDKKKKSVGESSSVLNLMQSDVSTIEMTSLQIHTLWDGILQFCIYSSLLYKYLGPSVFAGVSVLLLTIPTNALCLRVLNRLSKYESEAKDVRTRKTVEAITNMKLLKLQAWEREFEKKIEDARQEEIKRHIARGAFRALNQAISNAVPAIVLVVTLTAYQKTGRPIVASTIFTAISLFNQLRFPLLFYPMVIDSIANGKNALRRLSKYLRQEDLTPYVAHLSKTNGGGKITLENGNFLWAKPTRAKNGETISIPSPALCGANLTVNGGEIVAVVGPVGSGKSCLVRSLLGELEPVPRVVVDPSAIEGSMSDVTRVALNGDVAYCAQEAWLTKGTLKDAILFGREFDERRFQNALYDAGLDEDISQGTLSFSTDVGEGGSSLSGGQRARVQLARALYNEDAGVYILDDVLSALDVKVSALVFDRVSKRLRERNAAVLFVTNDVSLPRRCDKVVLMGKMKSDCSKIVDVGTYDDLISRGHDLRSISIDSEHLKSDENQEIDATLEKEKDIVSQSTMKNVMVEESNTRDSPRTVTQLNNSTVASDTSSKVVDDKEAESEKKDGKALQTIDDKMSEGAVPIATYMTYLKSVRNPLLISTALGCYLLSNSAQFFQQYTVAKWTELGVETASALGSKYLQSLVYAAGVVSVTLWLRSFLLMKVGSKASEFIHNKMLASVFNAPVTFFDSTPSGQLLSRFGKELETVDRGVPDGIGSVLFCFLNIAITVAGLTSLMTPGMVVPLLFISIFYTNIMTKFRPAARDLKRFESKSRSPIYTQFQEALKGAETIRSIPQSPKRWSNGLRKLTDNNLNVIYTVKSLDRWLSVRLETLGNVVVLTAAFASVFLTRMGKMKSGSAGWGLTQSLAITGLLTWAVRVLTDLESQMLSVQRVTEITDLNSGSGPSQDNLPDNIPQEKSKIGEALRELDQTKKIILPTTPKNDVGLISSGWPWRGSINFKNVSMRYSESAPLALKNVNLSIKPGSTLGIVGRTGSGKSTLLLTLFRLVEIESGGTIEIDGVDVRSLSLQSLRKSLSIIPQDPVLFEGTLKYNLDATGNASDEDCWQALEKASPDLARQYRSSDGLDSMISEGGKNISAGQRQIICLARALLRKSKILVLDEATSSVDANTDAQVQNTIKKEFVEKGATVIIVAHRLDTVLDSDKIVVMGDGEVIEYGKPSDLLKINNGQLRTMVDADLHNKKKGASTNRNSSTELQEPLLA</sequence>
<accession>A0AAD3H3G8</accession>
<gene>
    <name evidence="14" type="ORF">CTEN210_05377</name>
</gene>
<dbReference type="PROSITE" id="PS50893">
    <property type="entry name" value="ABC_TRANSPORTER_2"/>
    <property type="match status" value="2"/>
</dbReference>
<feature type="compositionally biased region" description="Polar residues" evidence="9">
    <location>
        <begin position="61"/>
        <end position="82"/>
    </location>
</feature>
<keyword evidence="15" id="KW-1185">Reference proteome</keyword>
<evidence type="ECO:0000256" key="5">
    <source>
        <dbReference type="ARBA" id="ARBA00022741"/>
    </source>
</evidence>
<evidence type="ECO:0000313" key="15">
    <source>
        <dbReference type="Proteomes" id="UP001054902"/>
    </source>
</evidence>
<dbReference type="InterPro" id="IPR003593">
    <property type="entry name" value="AAA+_ATPase"/>
</dbReference>
<comment type="subcellular location">
    <subcellularLocation>
        <location evidence="1">Membrane</location>
        <topology evidence="1">Multi-pass membrane protein</topology>
    </subcellularLocation>
</comment>
<evidence type="ECO:0000256" key="11">
    <source>
        <dbReference type="SAM" id="SignalP"/>
    </source>
</evidence>
<evidence type="ECO:0000256" key="8">
    <source>
        <dbReference type="ARBA" id="ARBA00023136"/>
    </source>
</evidence>
<feature type="region of interest" description="Disordered" evidence="9">
    <location>
        <begin position="1487"/>
        <end position="1509"/>
    </location>
</feature>
<feature type="chain" id="PRO_5041975923" evidence="11">
    <location>
        <begin position="24"/>
        <end position="1509"/>
    </location>
</feature>
<keyword evidence="11" id="KW-0732">Signal</keyword>
<dbReference type="Gene3D" id="3.40.50.300">
    <property type="entry name" value="P-loop containing nucleotide triphosphate hydrolases"/>
    <property type="match status" value="2"/>
</dbReference>
<feature type="compositionally biased region" description="Polar residues" evidence="9">
    <location>
        <begin position="1493"/>
        <end position="1503"/>
    </location>
</feature>
<feature type="domain" description="ABC transporter" evidence="12">
    <location>
        <begin position="539"/>
        <end position="782"/>
    </location>
</feature>
<keyword evidence="6" id="KW-0067">ATP-binding</keyword>
<dbReference type="InterPro" id="IPR036640">
    <property type="entry name" value="ABC1_TM_sf"/>
</dbReference>
<keyword evidence="4" id="KW-0677">Repeat</keyword>
<feature type="domain" description="ABC transmembrane type-1" evidence="13">
    <location>
        <begin position="892"/>
        <end position="1173"/>
    </location>
</feature>
<feature type="compositionally biased region" description="Polar residues" evidence="9">
    <location>
        <begin position="825"/>
        <end position="842"/>
    </location>
</feature>
<dbReference type="CDD" id="cd03244">
    <property type="entry name" value="ABCC_MRP_domain2"/>
    <property type="match status" value="1"/>
</dbReference>
<dbReference type="InterPro" id="IPR017871">
    <property type="entry name" value="ABC_transporter-like_CS"/>
</dbReference>
<dbReference type="PANTHER" id="PTHR24223">
    <property type="entry name" value="ATP-BINDING CASSETTE SUB-FAMILY C"/>
    <property type="match status" value="1"/>
</dbReference>
<evidence type="ECO:0000256" key="6">
    <source>
        <dbReference type="ARBA" id="ARBA00022840"/>
    </source>
</evidence>
<dbReference type="GO" id="GO:0016887">
    <property type="term" value="F:ATP hydrolysis activity"/>
    <property type="evidence" value="ECO:0007669"/>
    <property type="project" value="InterPro"/>
</dbReference>
<dbReference type="SUPFAM" id="SSF52540">
    <property type="entry name" value="P-loop containing nucleoside triphosphate hydrolases"/>
    <property type="match status" value="2"/>
</dbReference>
<feature type="compositionally biased region" description="Basic and acidic residues" evidence="9">
    <location>
        <begin position="289"/>
        <end position="304"/>
    </location>
</feature>
<dbReference type="Gene3D" id="1.20.1560.10">
    <property type="entry name" value="ABC transporter type 1, transmembrane domain"/>
    <property type="match status" value="2"/>
</dbReference>
<protein>
    <submittedName>
        <fullName evidence="14">Uncharacterized protein</fullName>
    </submittedName>
</protein>
<feature type="domain" description="ABC transporter" evidence="12">
    <location>
        <begin position="1245"/>
        <end position="1483"/>
    </location>
</feature>
<name>A0AAD3H3G8_9STRA</name>
<feature type="region of interest" description="Disordered" evidence="9">
    <location>
        <begin position="37"/>
        <end position="82"/>
    </location>
</feature>
<feature type="transmembrane region" description="Helical" evidence="10">
    <location>
        <begin position="1120"/>
        <end position="1137"/>
    </location>
</feature>
<evidence type="ECO:0000259" key="12">
    <source>
        <dbReference type="PROSITE" id="PS50893"/>
    </source>
</evidence>
<dbReference type="InterPro" id="IPR011527">
    <property type="entry name" value="ABC1_TM_dom"/>
</dbReference>
<dbReference type="PROSITE" id="PS00211">
    <property type="entry name" value="ABC_TRANSPORTER_1"/>
    <property type="match status" value="1"/>
</dbReference>
<keyword evidence="5" id="KW-0547">Nucleotide-binding</keyword>
<feature type="compositionally biased region" description="Basic and acidic residues" evidence="9">
    <location>
        <begin position="843"/>
        <end position="855"/>
    </location>
</feature>
<dbReference type="EMBL" id="BLLK01000029">
    <property type="protein sequence ID" value="GFH48901.1"/>
    <property type="molecule type" value="Genomic_DNA"/>
</dbReference>
<keyword evidence="8 10" id="KW-0472">Membrane</keyword>
<dbReference type="GO" id="GO:0005524">
    <property type="term" value="F:ATP binding"/>
    <property type="evidence" value="ECO:0007669"/>
    <property type="project" value="UniProtKB-KW"/>
</dbReference>
<feature type="region of interest" description="Disordered" evidence="9">
    <location>
        <begin position="285"/>
        <end position="304"/>
    </location>
</feature>
<evidence type="ECO:0000256" key="4">
    <source>
        <dbReference type="ARBA" id="ARBA00022737"/>
    </source>
</evidence>
<feature type="signal peptide" evidence="11">
    <location>
        <begin position="1"/>
        <end position="23"/>
    </location>
</feature>
<dbReference type="PANTHER" id="PTHR24223:SF415">
    <property type="entry name" value="FI20190P1"/>
    <property type="match status" value="1"/>
</dbReference>
<dbReference type="InterPro" id="IPR003439">
    <property type="entry name" value="ABC_transporter-like_ATP-bd"/>
</dbReference>
<dbReference type="CDD" id="cd18579">
    <property type="entry name" value="ABC_6TM_ABCC_D1"/>
    <property type="match status" value="1"/>
</dbReference>
<dbReference type="InterPro" id="IPR027417">
    <property type="entry name" value="P-loop_NTPase"/>
</dbReference>
<evidence type="ECO:0000313" key="14">
    <source>
        <dbReference type="EMBL" id="GFH48901.1"/>
    </source>
</evidence>
<feature type="compositionally biased region" description="Low complexity" evidence="9">
    <location>
        <begin position="37"/>
        <end position="49"/>
    </location>
</feature>
<evidence type="ECO:0000259" key="13">
    <source>
        <dbReference type="PROSITE" id="PS50929"/>
    </source>
</evidence>
<evidence type="ECO:0000256" key="9">
    <source>
        <dbReference type="SAM" id="MobiDB-lite"/>
    </source>
</evidence>
<feature type="region of interest" description="Disordered" evidence="9">
    <location>
        <begin position="815"/>
        <end position="855"/>
    </location>
</feature>
<evidence type="ECO:0000256" key="10">
    <source>
        <dbReference type="SAM" id="Phobius"/>
    </source>
</evidence>
<comment type="caution">
    <text evidence="14">The sequence shown here is derived from an EMBL/GenBank/DDBJ whole genome shotgun (WGS) entry which is preliminary data.</text>
</comment>
<dbReference type="GO" id="GO:0016020">
    <property type="term" value="C:membrane"/>
    <property type="evidence" value="ECO:0007669"/>
    <property type="project" value="UniProtKB-SubCell"/>
</dbReference>
<reference evidence="14 15" key="1">
    <citation type="journal article" date="2021" name="Sci. Rep.">
        <title>The genome of the diatom Chaetoceros tenuissimus carries an ancient integrated fragment of an extant virus.</title>
        <authorList>
            <person name="Hongo Y."/>
            <person name="Kimura K."/>
            <person name="Takaki Y."/>
            <person name="Yoshida Y."/>
            <person name="Baba S."/>
            <person name="Kobayashi G."/>
            <person name="Nagasaki K."/>
            <person name="Hano T."/>
            <person name="Tomaru Y."/>
        </authorList>
    </citation>
    <scope>NUCLEOTIDE SEQUENCE [LARGE SCALE GENOMIC DNA]</scope>
    <source>
        <strain evidence="14 15">NIES-3715</strain>
    </source>
</reference>
<evidence type="ECO:0000256" key="1">
    <source>
        <dbReference type="ARBA" id="ARBA00004141"/>
    </source>
</evidence>
<keyword evidence="3 10" id="KW-0812">Transmembrane</keyword>
<organism evidence="14 15">
    <name type="scientific">Chaetoceros tenuissimus</name>
    <dbReference type="NCBI Taxonomy" id="426638"/>
    <lineage>
        <taxon>Eukaryota</taxon>
        <taxon>Sar</taxon>
        <taxon>Stramenopiles</taxon>
        <taxon>Ochrophyta</taxon>
        <taxon>Bacillariophyta</taxon>
        <taxon>Coscinodiscophyceae</taxon>
        <taxon>Chaetocerotophycidae</taxon>
        <taxon>Chaetocerotales</taxon>
        <taxon>Chaetocerotaceae</taxon>
        <taxon>Chaetoceros</taxon>
    </lineage>
</organism>
<dbReference type="PROSITE" id="PS50929">
    <property type="entry name" value="ABC_TM1F"/>
    <property type="match status" value="2"/>
</dbReference>
<dbReference type="GO" id="GO:0140359">
    <property type="term" value="F:ABC-type transporter activity"/>
    <property type="evidence" value="ECO:0007669"/>
    <property type="project" value="InterPro"/>
</dbReference>
<dbReference type="Proteomes" id="UP001054902">
    <property type="component" value="Unassembled WGS sequence"/>
</dbReference>
<feature type="domain" description="ABC transmembrane type-1" evidence="13">
    <location>
        <begin position="199"/>
        <end position="493"/>
    </location>
</feature>